<organism evidence="2 3">
    <name type="scientific">Allotamlana fucoidanivorans</name>
    <dbReference type="NCBI Taxonomy" id="2583814"/>
    <lineage>
        <taxon>Bacteria</taxon>
        <taxon>Pseudomonadati</taxon>
        <taxon>Bacteroidota</taxon>
        <taxon>Flavobacteriia</taxon>
        <taxon>Flavobacteriales</taxon>
        <taxon>Flavobacteriaceae</taxon>
        <taxon>Allotamlana</taxon>
    </lineage>
</organism>
<gene>
    <name evidence="2" type="ORF">FGF67_00670</name>
</gene>
<comment type="caution">
    <text evidence="2">The sequence shown here is derived from an EMBL/GenBank/DDBJ whole genome shotgun (WGS) entry which is preliminary data.</text>
</comment>
<dbReference type="InterPro" id="IPR036514">
    <property type="entry name" value="SGNH_hydro_sf"/>
</dbReference>
<proteinExistence type="predicted"/>
<dbReference type="OrthoDB" id="9774205at2"/>
<keyword evidence="3" id="KW-1185">Reference proteome</keyword>
<dbReference type="InterPro" id="IPR013830">
    <property type="entry name" value="SGNH_hydro"/>
</dbReference>
<dbReference type="PANTHER" id="PTHR30383">
    <property type="entry name" value="THIOESTERASE 1/PROTEASE 1/LYSOPHOSPHOLIPASE L1"/>
    <property type="match status" value="1"/>
</dbReference>
<dbReference type="RefSeq" id="WP_139694530.1">
    <property type="nucleotide sequence ID" value="NZ_CP074074.1"/>
</dbReference>
<dbReference type="SUPFAM" id="SSF52266">
    <property type="entry name" value="SGNH hydrolase"/>
    <property type="match status" value="1"/>
</dbReference>
<dbReference type="AlphaFoldDB" id="A0A5C4SSG9"/>
<dbReference type="Pfam" id="PF13472">
    <property type="entry name" value="Lipase_GDSL_2"/>
    <property type="match status" value="1"/>
</dbReference>
<evidence type="ECO:0000313" key="2">
    <source>
        <dbReference type="EMBL" id="TNJ47068.1"/>
    </source>
</evidence>
<dbReference type="PANTHER" id="PTHR30383:SF5">
    <property type="entry name" value="SGNH HYDROLASE-TYPE ESTERASE DOMAIN-CONTAINING PROTEIN"/>
    <property type="match status" value="1"/>
</dbReference>
<sequence>MKLFYVYIVCVILFFSCEQKHEADYPLHNKTVLILGNSITQHGLYVDFLDYYLRKNFPDKKLNIISVGLSSETVSGDSEPNHPFPRPWVHNRLDDALKLSQPDLVMACYGMNDGIYSKLDSTRFNHYKNGIKKLKHEVEQSGAELILLTPTVFDPKPIRTRISFNDSESQSYKHPYYKYNAVLQHYTNWLMSINNMKTINLHAYLNKKLIALKKQNPDGTFIPDGVHPNQIGHFYMAKKILLDLYPEIKLNTAQTELKLLQNDTLFKTISKRRQIQSEGWLNYIGYTRGRTVKSNDISTTNALVNQLDLKIQELLK</sequence>
<feature type="domain" description="SGNH hydrolase-type esterase" evidence="1">
    <location>
        <begin position="35"/>
        <end position="233"/>
    </location>
</feature>
<dbReference type="PROSITE" id="PS51257">
    <property type="entry name" value="PROKAR_LIPOPROTEIN"/>
    <property type="match status" value="1"/>
</dbReference>
<dbReference type="CDD" id="cd01834">
    <property type="entry name" value="SGNH_hydrolase_like_2"/>
    <property type="match status" value="1"/>
</dbReference>
<protein>
    <recommendedName>
        <fullName evidence="1">SGNH hydrolase-type esterase domain-containing protein</fullName>
    </recommendedName>
</protein>
<accession>A0A5C4SSG9</accession>
<reference evidence="2 3" key="1">
    <citation type="submission" date="2019-05" db="EMBL/GenBank/DDBJ databases">
        <title>Tamlana fucoidanivorans sp. nov., isolated from the surface of algae collected from Fujian province in China.</title>
        <authorList>
            <person name="Li J."/>
        </authorList>
    </citation>
    <scope>NUCLEOTIDE SEQUENCE [LARGE SCALE GENOMIC DNA]</scope>
    <source>
        <strain evidence="2 3">CW2-9</strain>
    </source>
</reference>
<dbReference type="Proteomes" id="UP000308713">
    <property type="component" value="Unassembled WGS sequence"/>
</dbReference>
<dbReference type="GO" id="GO:0004622">
    <property type="term" value="F:phosphatidylcholine lysophospholipase activity"/>
    <property type="evidence" value="ECO:0007669"/>
    <property type="project" value="TreeGrafter"/>
</dbReference>
<dbReference type="EMBL" id="VDCS01000001">
    <property type="protein sequence ID" value="TNJ47068.1"/>
    <property type="molecule type" value="Genomic_DNA"/>
</dbReference>
<dbReference type="InterPro" id="IPR051532">
    <property type="entry name" value="Ester_Hydrolysis_Enzymes"/>
</dbReference>
<evidence type="ECO:0000259" key="1">
    <source>
        <dbReference type="Pfam" id="PF13472"/>
    </source>
</evidence>
<name>A0A5C4SSG9_9FLAO</name>
<dbReference type="Gene3D" id="3.40.50.1110">
    <property type="entry name" value="SGNH hydrolase"/>
    <property type="match status" value="1"/>
</dbReference>
<evidence type="ECO:0000313" key="3">
    <source>
        <dbReference type="Proteomes" id="UP000308713"/>
    </source>
</evidence>